<evidence type="ECO:0000256" key="8">
    <source>
        <dbReference type="RuleBase" id="RU003943"/>
    </source>
</evidence>
<evidence type="ECO:0000256" key="3">
    <source>
        <dbReference type="ARBA" id="ARBA00022448"/>
    </source>
</evidence>
<evidence type="ECO:0000256" key="2">
    <source>
        <dbReference type="ARBA" id="ARBA00008034"/>
    </source>
</evidence>
<dbReference type="EMBL" id="VXRG01000050">
    <property type="protein sequence ID" value="MXY92927.1"/>
    <property type="molecule type" value="Genomic_DNA"/>
</dbReference>
<dbReference type="SUPFAM" id="SSF46785">
    <property type="entry name" value="Winged helix' DNA-binding domain"/>
    <property type="match status" value="1"/>
</dbReference>
<feature type="transmembrane region" description="Helical" evidence="9">
    <location>
        <begin position="270"/>
        <end position="293"/>
    </location>
</feature>
<protein>
    <submittedName>
        <fullName evidence="10">Metal ABC transporter permease</fullName>
    </submittedName>
</protein>
<dbReference type="InterPro" id="IPR001626">
    <property type="entry name" value="ABC_TroCD"/>
</dbReference>
<dbReference type="InterPro" id="IPR036388">
    <property type="entry name" value="WH-like_DNA-bd_sf"/>
</dbReference>
<feature type="transmembrane region" description="Helical" evidence="9">
    <location>
        <begin position="299"/>
        <end position="319"/>
    </location>
</feature>
<dbReference type="GO" id="GO:0043190">
    <property type="term" value="C:ATP-binding cassette (ABC) transporter complex"/>
    <property type="evidence" value="ECO:0007669"/>
    <property type="project" value="InterPro"/>
</dbReference>
<dbReference type="Pfam" id="PF00950">
    <property type="entry name" value="ABC-3"/>
    <property type="match status" value="2"/>
</dbReference>
<evidence type="ECO:0000256" key="9">
    <source>
        <dbReference type="SAM" id="Phobius"/>
    </source>
</evidence>
<proteinExistence type="inferred from homology"/>
<dbReference type="PANTHER" id="PTHR30477:SF8">
    <property type="entry name" value="METAL TRANSPORT SYSTEM MEMBRANE PROTEIN CT_070-RELATED"/>
    <property type="match status" value="1"/>
</dbReference>
<dbReference type="SUPFAM" id="SSF81345">
    <property type="entry name" value="ABC transporter involved in vitamin B12 uptake, BtuC"/>
    <property type="match status" value="2"/>
</dbReference>
<feature type="transmembrane region" description="Helical" evidence="9">
    <location>
        <begin position="240"/>
        <end position="258"/>
    </location>
</feature>
<comment type="similarity">
    <text evidence="2 8">Belongs to the ABC-3 integral membrane protein family.</text>
</comment>
<dbReference type="PANTHER" id="PTHR30477">
    <property type="entry name" value="ABC-TRANSPORTER METAL-BINDING PROTEIN"/>
    <property type="match status" value="1"/>
</dbReference>
<evidence type="ECO:0000256" key="1">
    <source>
        <dbReference type="ARBA" id="ARBA00004651"/>
    </source>
</evidence>
<sequence>MFFLEEIVIQLLLNFVAREDLNAFLRNPQHTATIVGSLIAVSGALLGTFLLLRGMSLTSDAISHTVLLGIVVAFILMGSVFGQHPDLSSVWLIAGAAAAGVATVLLTELIYRSGLVKQDAALGLAFPLLFAIAVILVSRVVSDVHLDEDAVMVGEIGVAWANTNSHCLSGCESVTINPDDPRAELTRQCTNCRSLGISPRDDKAEFTEICTNCGQYSPAQAWQAGFTKQEPVLVFWPKSITVMAVMTVLTLLAIVLFYKELKLSTFDPTLAAALGFRPTLLHYGLMVLVSLVAVGAFDAVGSILVVAFFIIPPAAAYLLTDRLPRMLLYSSLIGAAGAYSGYDLARGNLLGIVNLSDVFAMLNDLFGLGLSESWDSSISASMVLMTFFFFLVAWAFSPKYGLVSTMLRRRNQRRSFDHQVVLGHIHHHQDSPAASEELAVSTLYRHFRWTPAKMQRTLRQLRARNLVQIEANLVSLTERGETHAHRFRETQLTNESVGE</sequence>
<dbReference type="CDD" id="cd06550">
    <property type="entry name" value="TM_ABC_iron-siderophores_like"/>
    <property type="match status" value="1"/>
</dbReference>
<keyword evidence="7 9" id="KW-0472">Membrane</keyword>
<evidence type="ECO:0000313" key="10">
    <source>
        <dbReference type="EMBL" id="MXY92927.1"/>
    </source>
</evidence>
<keyword evidence="5 8" id="KW-0812">Transmembrane</keyword>
<organism evidence="10">
    <name type="scientific">Caldilineaceae bacterium SB0664_bin_27</name>
    <dbReference type="NCBI Taxonomy" id="2605260"/>
    <lineage>
        <taxon>Bacteria</taxon>
        <taxon>Bacillati</taxon>
        <taxon>Chloroflexota</taxon>
        <taxon>Caldilineae</taxon>
        <taxon>Caldilineales</taxon>
        <taxon>Caldilineaceae</taxon>
    </lineage>
</organism>
<dbReference type="GO" id="GO:0010043">
    <property type="term" value="P:response to zinc ion"/>
    <property type="evidence" value="ECO:0007669"/>
    <property type="project" value="TreeGrafter"/>
</dbReference>
<evidence type="ECO:0000256" key="4">
    <source>
        <dbReference type="ARBA" id="ARBA00022475"/>
    </source>
</evidence>
<comment type="caution">
    <text evidence="10">The sequence shown here is derived from an EMBL/GenBank/DDBJ whole genome shotgun (WGS) entry which is preliminary data.</text>
</comment>
<evidence type="ECO:0000256" key="7">
    <source>
        <dbReference type="ARBA" id="ARBA00023136"/>
    </source>
</evidence>
<reference evidence="10" key="1">
    <citation type="submission" date="2019-09" db="EMBL/GenBank/DDBJ databases">
        <title>Characterisation of the sponge microbiome using genome-centric metagenomics.</title>
        <authorList>
            <person name="Engelberts J.P."/>
            <person name="Robbins S.J."/>
            <person name="De Goeij J.M."/>
            <person name="Aranda M."/>
            <person name="Bell S.C."/>
            <person name="Webster N.S."/>
        </authorList>
    </citation>
    <scope>NUCLEOTIDE SEQUENCE</scope>
    <source>
        <strain evidence="10">SB0664_bin_27</strain>
    </source>
</reference>
<keyword evidence="6 9" id="KW-1133">Transmembrane helix</keyword>
<feature type="transmembrane region" description="Helical" evidence="9">
    <location>
        <begin position="378"/>
        <end position="403"/>
    </location>
</feature>
<dbReference type="InterPro" id="IPR037294">
    <property type="entry name" value="ABC_BtuC-like"/>
</dbReference>
<feature type="transmembrane region" description="Helical" evidence="9">
    <location>
        <begin position="64"/>
        <end position="84"/>
    </location>
</feature>
<dbReference type="Gene3D" id="1.10.10.10">
    <property type="entry name" value="Winged helix-like DNA-binding domain superfamily/Winged helix DNA-binding domain"/>
    <property type="match status" value="1"/>
</dbReference>
<dbReference type="Gene3D" id="1.10.3470.10">
    <property type="entry name" value="ABC transporter involved in vitamin B12 uptake, BtuC"/>
    <property type="match status" value="2"/>
</dbReference>
<feature type="transmembrane region" description="Helical" evidence="9">
    <location>
        <begin position="90"/>
        <end position="111"/>
    </location>
</feature>
<keyword evidence="4" id="KW-1003">Cell membrane</keyword>
<dbReference type="InterPro" id="IPR036390">
    <property type="entry name" value="WH_DNA-bd_sf"/>
</dbReference>
<feature type="transmembrane region" description="Helical" evidence="9">
    <location>
        <begin position="31"/>
        <end position="52"/>
    </location>
</feature>
<comment type="subcellular location">
    <subcellularLocation>
        <location evidence="1 8">Cell membrane</location>
        <topology evidence="1 8">Multi-pass membrane protein</topology>
    </subcellularLocation>
</comment>
<accession>A0A6B0YQM5</accession>
<evidence type="ECO:0000256" key="5">
    <source>
        <dbReference type="ARBA" id="ARBA00022692"/>
    </source>
</evidence>
<feature type="transmembrane region" description="Helical" evidence="9">
    <location>
        <begin position="120"/>
        <end position="141"/>
    </location>
</feature>
<evidence type="ECO:0000256" key="6">
    <source>
        <dbReference type="ARBA" id="ARBA00022989"/>
    </source>
</evidence>
<dbReference type="GO" id="GO:0055085">
    <property type="term" value="P:transmembrane transport"/>
    <property type="evidence" value="ECO:0007669"/>
    <property type="project" value="InterPro"/>
</dbReference>
<keyword evidence="3 8" id="KW-0813">Transport</keyword>
<dbReference type="AlphaFoldDB" id="A0A6B0YQM5"/>
<gene>
    <name evidence="10" type="ORF">F4Y42_05695</name>
</gene>
<name>A0A6B0YQM5_9CHLR</name>